<name>R9AIE2_WALI9</name>
<dbReference type="PANTHER" id="PTHR12686">
    <property type="entry name" value="3'-5' EXORIBONUCLEASE CSL4-RELATED"/>
    <property type="match status" value="1"/>
</dbReference>
<dbReference type="RefSeq" id="XP_009269235.1">
    <property type="nucleotide sequence ID" value="XM_009270960.1"/>
</dbReference>
<keyword evidence="7" id="KW-1185">Reference proteome</keyword>
<evidence type="ECO:0000256" key="1">
    <source>
        <dbReference type="ARBA" id="ARBA00004604"/>
    </source>
</evidence>
<sequence>MMIVLPGQPVSDKVDSINQAEGVYTRSDKLISSTVGRLQKTDDSVRVESTHKNSQPLPEIDSEVLATVIRLNSKQATLTLDVIDGVPCTNNSQDSNFQGILRSQDVRQTDKDRVKMYNCVRPGDIVRAVVISLGDARNYYLSTAKNEYGVVFATSEDGNQMIPVNWETMKDPQTDKSEQRKCAKPTPL</sequence>
<dbReference type="GO" id="GO:0003723">
    <property type="term" value="F:RNA binding"/>
    <property type="evidence" value="ECO:0007669"/>
    <property type="project" value="InterPro"/>
</dbReference>
<dbReference type="STRING" id="1299270.R9AIE2"/>
<dbReference type="HOGENOM" id="CLU_067135_3_1_1"/>
<evidence type="ECO:0000256" key="2">
    <source>
        <dbReference type="ARBA" id="ARBA00022490"/>
    </source>
</evidence>
<dbReference type="Gene3D" id="2.40.50.100">
    <property type="match status" value="1"/>
</dbReference>
<reference evidence="7" key="1">
    <citation type="journal article" date="2013" name="BMC Genomics">
        <title>Genome and transcriptome sequencing of the halophilic fungus Wallemia ichthyophaga: haloadaptations present and absent.</title>
        <authorList>
            <person name="Zajc J."/>
            <person name="Liu Y."/>
            <person name="Dai W."/>
            <person name="Yang Z."/>
            <person name="Hu J."/>
            <person name="Gostincar C."/>
            <person name="Gunde-Cimerman N."/>
        </authorList>
    </citation>
    <scope>NUCLEOTIDE SEQUENCE [LARGE SCALE GENOMIC DNA]</scope>
    <source>
        <strain evidence="7">EXF-994 / CBS 113033</strain>
    </source>
</reference>
<keyword evidence="3" id="KW-0271">Exosome</keyword>
<evidence type="ECO:0000256" key="3">
    <source>
        <dbReference type="ARBA" id="ARBA00022835"/>
    </source>
</evidence>
<evidence type="ECO:0000259" key="5">
    <source>
        <dbReference type="Pfam" id="PF10447"/>
    </source>
</evidence>
<dbReference type="InterPro" id="IPR039771">
    <property type="entry name" value="Csl4"/>
</dbReference>
<dbReference type="InterPro" id="IPR019495">
    <property type="entry name" value="EXOSC1_C"/>
</dbReference>
<dbReference type="GO" id="GO:0005730">
    <property type="term" value="C:nucleolus"/>
    <property type="evidence" value="ECO:0007669"/>
    <property type="project" value="UniProtKB-SubCell"/>
</dbReference>
<feature type="compositionally biased region" description="Basic and acidic residues" evidence="4">
    <location>
        <begin position="169"/>
        <end position="181"/>
    </location>
</feature>
<dbReference type="SUPFAM" id="SSF110324">
    <property type="entry name" value="Ribosomal L27 protein-like"/>
    <property type="match status" value="1"/>
</dbReference>
<protein>
    <submittedName>
        <fullName evidence="6">Exosome complex component csl4</fullName>
    </submittedName>
</protein>
<dbReference type="Pfam" id="PF10447">
    <property type="entry name" value="EXOSC1"/>
    <property type="match status" value="1"/>
</dbReference>
<dbReference type="OMA" id="PMVPVGW"/>
<keyword evidence="2" id="KW-0963">Cytoplasm</keyword>
<evidence type="ECO:0000313" key="7">
    <source>
        <dbReference type="Proteomes" id="UP000014064"/>
    </source>
</evidence>
<organism evidence="6 7">
    <name type="scientific">Wallemia ichthyophaga (strain EXF-994 / CBS 113033)</name>
    <dbReference type="NCBI Taxonomy" id="1299270"/>
    <lineage>
        <taxon>Eukaryota</taxon>
        <taxon>Fungi</taxon>
        <taxon>Dikarya</taxon>
        <taxon>Basidiomycota</taxon>
        <taxon>Wallemiomycotina</taxon>
        <taxon>Wallemiomycetes</taxon>
        <taxon>Wallemiales</taxon>
        <taxon>Wallemiaceae</taxon>
        <taxon>Wallemia</taxon>
    </lineage>
</organism>
<dbReference type="AlphaFoldDB" id="R9AIE2"/>
<feature type="region of interest" description="Disordered" evidence="4">
    <location>
        <begin position="169"/>
        <end position="188"/>
    </location>
</feature>
<dbReference type="KEGG" id="wic:J056_001332"/>
<evidence type="ECO:0000256" key="4">
    <source>
        <dbReference type="SAM" id="MobiDB-lite"/>
    </source>
</evidence>
<dbReference type="PANTHER" id="PTHR12686:SF8">
    <property type="entry name" value="EXOSOME COMPLEX COMPONENT CSL4"/>
    <property type="match status" value="1"/>
</dbReference>
<dbReference type="GeneID" id="20374284"/>
<dbReference type="Proteomes" id="UP000014064">
    <property type="component" value="Unassembled WGS sequence"/>
</dbReference>
<dbReference type="Gene3D" id="2.40.50.140">
    <property type="entry name" value="Nucleic acid-binding proteins"/>
    <property type="match status" value="1"/>
</dbReference>
<dbReference type="SUPFAM" id="SSF50249">
    <property type="entry name" value="Nucleic acid-binding proteins"/>
    <property type="match status" value="1"/>
</dbReference>
<dbReference type="EMBL" id="KE007238">
    <property type="protein sequence ID" value="EOQ99790.1"/>
    <property type="molecule type" value="Genomic_DNA"/>
</dbReference>
<dbReference type="OrthoDB" id="440760at2759"/>
<gene>
    <name evidence="6" type="ORF">J056_001332</name>
</gene>
<dbReference type="GO" id="GO:0000176">
    <property type="term" value="C:nuclear exosome (RNase complex)"/>
    <property type="evidence" value="ECO:0007669"/>
    <property type="project" value="TreeGrafter"/>
</dbReference>
<dbReference type="InterPro" id="IPR012340">
    <property type="entry name" value="NA-bd_OB-fold"/>
</dbReference>
<dbReference type="eggNOG" id="KOG3409">
    <property type="taxonomic scope" value="Eukaryota"/>
</dbReference>
<dbReference type="GO" id="GO:0006396">
    <property type="term" value="P:RNA processing"/>
    <property type="evidence" value="ECO:0007669"/>
    <property type="project" value="InterPro"/>
</dbReference>
<feature type="domain" description="Exosome complex component CSL4 C-terminal" evidence="5">
    <location>
        <begin position="90"/>
        <end position="133"/>
    </location>
</feature>
<evidence type="ECO:0000313" key="6">
    <source>
        <dbReference type="EMBL" id="EOQ99790.1"/>
    </source>
</evidence>
<dbReference type="GO" id="GO:0005737">
    <property type="term" value="C:cytoplasm"/>
    <property type="evidence" value="ECO:0007669"/>
    <property type="project" value="TreeGrafter"/>
</dbReference>
<proteinExistence type="predicted"/>
<accession>R9AIE2</accession>
<comment type="subcellular location">
    <subcellularLocation>
        <location evidence="1">Nucleus</location>
        <location evidence="1">Nucleolus</location>
    </subcellularLocation>
</comment>